<proteinExistence type="predicted"/>
<dbReference type="SUPFAM" id="SSF54534">
    <property type="entry name" value="FKBP-like"/>
    <property type="match status" value="1"/>
</dbReference>
<evidence type="ECO:0000313" key="8">
    <source>
        <dbReference type="EMBL" id="CAE2319468.1"/>
    </source>
</evidence>
<dbReference type="Pfam" id="PF00254">
    <property type="entry name" value="FKBP_C"/>
    <property type="match status" value="1"/>
</dbReference>
<reference evidence="8" key="1">
    <citation type="submission" date="2021-01" db="EMBL/GenBank/DDBJ databases">
        <authorList>
            <person name="Corre E."/>
            <person name="Pelletier E."/>
            <person name="Niang G."/>
            <person name="Scheremetjew M."/>
            <person name="Finn R."/>
            <person name="Kale V."/>
            <person name="Holt S."/>
            <person name="Cochrane G."/>
            <person name="Meng A."/>
            <person name="Brown T."/>
            <person name="Cohen L."/>
        </authorList>
    </citation>
    <scope>NUCLEOTIDE SEQUENCE</scope>
    <source>
        <strain evidence="8">CCMP 2712</strain>
    </source>
</reference>
<dbReference type="PANTHER" id="PTHR45779:SF7">
    <property type="entry name" value="PEPTIDYLPROLYL ISOMERASE"/>
    <property type="match status" value="1"/>
</dbReference>
<feature type="domain" description="PPIase FKBP-type" evidence="7">
    <location>
        <begin position="1"/>
        <end position="82"/>
    </location>
</feature>
<evidence type="ECO:0000256" key="1">
    <source>
        <dbReference type="ARBA" id="ARBA00000971"/>
    </source>
</evidence>
<name>A0A7S4LAB4_GUITH</name>
<evidence type="ECO:0000256" key="6">
    <source>
        <dbReference type="SAM" id="MobiDB-lite"/>
    </source>
</evidence>
<comment type="catalytic activity">
    <reaction evidence="1 5">
        <text>[protein]-peptidylproline (omega=180) = [protein]-peptidylproline (omega=0)</text>
        <dbReference type="Rhea" id="RHEA:16237"/>
        <dbReference type="Rhea" id="RHEA-COMP:10747"/>
        <dbReference type="Rhea" id="RHEA-COMP:10748"/>
        <dbReference type="ChEBI" id="CHEBI:83833"/>
        <dbReference type="ChEBI" id="CHEBI:83834"/>
        <dbReference type="EC" id="5.2.1.8"/>
    </reaction>
</comment>
<dbReference type="InterPro" id="IPR046357">
    <property type="entry name" value="PPIase_dom_sf"/>
</dbReference>
<evidence type="ECO:0000256" key="4">
    <source>
        <dbReference type="ARBA" id="ARBA00023235"/>
    </source>
</evidence>
<dbReference type="Gene3D" id="3.10.50.40">
    <property type="match status" value="1"/>
</dbReference>
<evidence type="ECO:0000256" key="2">
    <source>
        <dbReference type="ARBA" id="ARBA00013194"/>
    </source>
</evidence>
<evidence type="ECO:0000259" key="7">
    <source>
        <dbReference type="PROSITE" id="PS50059"/>
    </source>
</evidence>
<dbReference type="InterPro" id="IPR044609">
    <property type="entry name" value="FKBP2/11"/>
</dbReference>
<organism evidence="8">
    <name type="scientific">Guillardia theta</name>
    <name type="common">Cryptophyte</name>
    <name type="synonym">Cryptomonas phi</name>
    <dbReference type="NCBI Taxonomy" id="55529"/>
    <lineage>
        <taxon>Eukaryota</taxon>
        <taxon>Cryptophyceae</taxon>
        <taxon>Pyrenomonadales</taxon>
        <taxon>Geminigeraceae</taxon>
        <taxon>Guillardia</taxon>
    </lineage>
</organism>
<dbReference type="GO" id="GO:0003755">
    <property type="term" value="F:peptidyl-prolyl cis-trans isomerase activity"/>
    <property type="evidence" value="ECO:0007669"/>
    <property type="project" value="UniProtKB-KW"/>
</dbReference>
<feature type="compositionally biased region" description="Basic and acidic residues" evidence="6">
    <location>
        <begin position="88"/>
        <end position="98"/>
    </location>
</feature>
<protein>
    <recommendedName>
        <fullName evidence="2 5">peptidylprolyl isomerase</fullName>
        <ecNumber evidence="2 5">5.2.1.8</ecNumber>
    </recommendedName>
</protein>
<feature type="region of interest" description="Disordered" evidence="6">
    <location>
        <begin position="81"/>
        <end position="153"/>
    </location>
</feature>
<dbReference type="PROSITE" id="PS50059">
    <property type="entry name" value="FKBP_PPIASE"/>
    <property type="match status" value="1"/>
</dbReference>
<dbReference type="EC" id="5.2.1.8" evidence="2 5"/>
<dbReference type="AlphaFoldDB" id="A0A7S4LAB4"/>
<sequence length="176" mass="19145">MKRHSQNRKEIDSNEQRSKEFSFIFGDGQVIAGLEEGLSRISVGGEATLKISQALAYGEKPIGSLIPARANLLMEVKMIAVNDNDGTVVKHEEGGRLQEEEEEEEDEDEDEDEDEEEQEGNAGHEDAGQEEGNEAQEAAKEGKGTFQREGGVDRACAGKLTGTMKLACSMEALDGK</sequence>
<keyword evidence="3 5" id="KW-0697">Rotamase</keyword>
<feature type="compositionally biased region" description="Acidic residues" evidence="6">
    <location>
        <begin position="99"/>
        <end position="119"/>
    </location>
</feature>
<evidence type="ECO:0000256" key="5">
    <source>
        <dbReference type="PROSITE-ProRule" id="PRU00277"/>
    </source>
</evidence>
<accession>A0A7S4LAB4</accession>
<dbReference type="EMBL" id="HBKN01033760">
    <property type="protein sequence ID" value="CAE2319468.1"/>
    <property type="molecule type" value="Transcribed_RNA"/>
</dbReference>
<dbReference type="GO" id="GO:0005783">
    <property type="term" value="C:endoplasmic reticulum"/>
    <property type="evidence" value="ECO:0007669"/>
    <property type="project" value="TreeGrafter"/>
</dbReference>
<dbReference type="InterPro" id="IPR001179">
    <property type="entry name" value="PPIase_FKBP_dom"/>
</dbReference>
<keyword evidence="4 5" id="KW-0413">Isomerase</keyword>
<gene>
    <name evidence="8" type="ORF">GTHE00462_LOCUS26303</name>
</gene>
<evidence type="ECO:0000256" key="3">
    <source>
        <dbReference type="ARBA" id="ARBA00023110"/>
    </source>
</evidence>
<dbReference type="PANTHER" id="PTHR45779">
    <property type="entry name" value="PEPTIDYLPROLYL ISOMERASE"/>
    <property type="match status" value="1"/>
</dbReference>